<evidence type="ECO:0000313" key="1">
    <source>
        <dbReference type="EMBL" id="MPC86140.1"/>
    </source>
</evidence>
<name>A0A5B7INL2_PORTR</name>
<protein>
    <submittedName>
        <fullName evidence="1">Uncharacterized protein</fullName>
    </submittedName>
</protein>
<comment type="caution">
    <text evidence="1">The sequence shown here is derived from an EMBL/GenBank/DDBJ whole genome shotgun (WGS) entry which is preliminary data.</text>
</comment>
<accession>A0A5B7INL2</accession>
<dbReference type="EMBL" id="VSRR010070583">
    <property type="protein sequence ID" value="MPC86140.1"/>
    <property type="molecule type" value="Genomic_DNA"/>
</dbReference>
<reference evidence="1 2" key="1">
    <citation type="submission" date="2019-05" db="EMBL/GenBank/DDBJ databases">
        <title>Another draft genome of Portunus trituberculatus and its Hox gene families provides insights of decapod evolution.</title>
        <authorList>
            <person name="Jeong J.-H."/>
            <person name="Song I."/>
            <person name="Kim S."/>
            <person name="Choi T."/>
            <person name="Kim D."/>
            <person name="Ryu S."/>
            <person name="Kim W."/>
        </authorList>
    </citation>
    <scope>NUCLEOTIDE SEQUENCE [LARGE SCALE GENOMIC DNA]</scope>
    <source>
        <tissue evidence="1">Muscle</tissue>
    </source>
</reference>
<dbReference type="AlphaFoldDB" id="A0A5B7INL2"/>
<proteinExistence type="predicted"/>
<evidence type="ECO:0000313" key="2">
    <source>
        <dbReference type="Proteomes" id="UP000324222"/>
    </source>
</evidence>
<keyword evidence="2" id="KW-1185">Reference proteome</keyword>
<organism evidence="1 2">
    <name type="scientific">Portunus trituberculatus</name>
    <name type="common">Swimming crab</name>
    <name type="synonym">Neptunus trituberculatus</name>
    <dbReference type="NCBI Taxonomy" id="210409"/>
    <lineage>
        <taxon>Eukaryota</taxon>
        <taxon>Metazoa</taxon>
        <taxon>Ecdysozoa</taxon>
        <taxon>Arthropoda</taxon>
        <taxon>Crustacea</taxon>
        <taxon>Multicrustacea</taxon>
        <taxon>Malacostraca</taxon>
        <taxon>Eumalacostraca</taxon>
        <taxon>Eucarida</taxon>
        <taxon>Decapoda</taxon>
        <taxon>Pleocyemata</taxon>
        <taxon>Brachyura</taxon>
        <taxon>Eubrachyura</taxon>
        <taxon>Portunoidea</taxon>
        <taxon>Portunidae</taxon>
        <taxon>Portuninae</taxon>
        <taxon>Portunus</taxon>
    </lineage>
</organism>
<dbReference type="Proteomes" id="UP000324222">
    <property type="component" value="Unassembled WGS sequence"/>
</dbReference>
<sequence length="84" mass="9196">MLCYCCSTRPSAVIWRRCGVDSVARACLWRGQEAGFTTTTTTTTTTTNTTNTTRITATRNKSHDTKEQLLLHLTGISARWGGGV</sequence>
<gene>
    <name evidence="1" type="ORF">E2C01_080956</name>
</gene>